<reference evidence="8 9" key="1">
    <citation type="journal article" date="2021" name="BMC Biol.">
        <title>Horizontally acquired antibacterial genes associated with adaptive radiation of ladybird beetles.</title>
        <authorList>
            <person name="Li H.S."/>
            <person name="Tang X.F."/>
            <person name="Huang Y.H."/>
            <person name="Xu Z.Y."/>
            <person name="Chen M.L."/>
            <person name="Du X.Y."/>
            <person name="Qiu B.Y."/>
            <person name="Chen P.T."/>
            <person name="Zhang W."/>
            <person name="Slipinski A."/>
            <person name="Escalona H.E."/>
            <person name="Waterhouse R.M."/>
            <person name="Zwick A."/>
            <person name="Pang H."/>
        </authorList>
    </citation>
    <scope>NUCLEOTIDE SEQUENCE [LARGE SCALE GENOMIC DNA]</scope>
    <source>
        <strain evidence="8">SYSU2018</strain>
    </source>
</reference>
<sequence>MLWQPNSEGRLNVIFLLIQEENFSKTENEFLDVILEFEKSRALTKQLSVEVMTDYYGLKGLNNLKVPTELLDRWSLGLQNFDVYITHQKRTNI</sequence>
<dbReference type="Pfam" id="PF17917">
    <property type="entry name" value="RT_RNaseH"/>
    <property type="match status" value="1"/>
</dbReference>
<keyword evidence="3" id="KW-0540">Nuclease</keyword>
<keyword evidence="6" id="KW-0695">RNA-directed DNA polymerase</keyword>
<dbReference type="EMBL" id="JABFTP020000062">
    <property type="protein sequence ID" value="KAL3273848.1"/>
    <property type="molecule type" value="Genomic_DNA"/>
</dbReference>
<dbReference type="GO" id="GO:0003964">
    <property type="term" value="F:RNA-directed DNA polymerase activity"/>
    <property type="evidence" value="ECO:0007669"/>
    <property type="project" value="UniProtKB-KW"/>
</dbReference>
<dbReference type="GO" id="GO:0004519">
    <property type="term" value="F:endonuclease activity"/>
    <property type="evidence" value="ECO:0007669"/>
    <property type="project" value="UniProtKB-KW"/>
</dbReference>
<evidence type="ECO:0000256" key="1">
    <source>
        <dbReference type="ARBA" id="ARBA00022679"/>
    </source>
</evidence>
<evidence type="ECO:0000256" key="4">
    <source>
        <dbReference type="ARBA" id="ARBA00022759"/>
    </source>
</evidence>
<keyword evidence="1" id="KW-0808">Transferase</keyword>
<keyword evidence="9" id="KW-1185">Reference proteome</keyword>
<feature type="domain" description="Reverse transcriptase RNase H-like" evidence="7">
    <location>
        <begin position="18"/>
        <end position="81"/>
    </location>
</feature>
<keyword evidence="5" id="KW-0378">Hydrolase</keyword>
<proteinExistence type="predicted"/>
<evidence type="ECO:0000256" key="3">
    <source>
        <dbReference type="ARBA" id="ARBA00022722"/>
    </source>
</evidence>
<dbReference type="Proteomes" id="UP001516400">
    <property type="component" value="Unassembled WGS sequence"/>
</dbReference>
<dbReference type="AlphaFoldDB" id="A0ABD2N5F4"/>
<gene>
    <name evidence="8" type="ORF">HHI36_015274</name>
</gene>
<accession>A0ABD2N5F4</accession>
<dbReference type="GO" id="GO:0016787">
    <property type="term" value="F:hydrolase activity"/>
    <property type="evidence" value="ECO:0007669"/>
    <property type="project" value="UniProtKB-KW"/>
</dbReference>
<name>A0ABD2N5F4_9CUCU</name>
<evidence type="ECO:0000259" key="7">
    <source>
        <dbReference type="Pfam" id="PF17917"/>
    </source>
</evidence>
<evidence type="ECO:0000256" key="5">
    <source>
        <dbReference type="ARBA" id="ARBA00022801"/>
    </source>
</evidence>
<organism evidence="8 9">
    <name type="scientific">Cryptolaemus montrouzieri</name>
    <dbReference type="NCBI Taxonomy" id="559131"/>
    <lineage>
        <taxon>Eukaryota</taxon>
        <taxon>Metazoa</taxon>
        <taxon>Ecdysozoa</taxon>
        <taxon>Arthropoda</taxon>
        <taxon>Hexapoda</taxon>
        <taxon>Insecta</taxon>
        <taxon>Pterygota</taxon>
        <taxon>Neoptera</taxon>
        <taxon>Endopterygota</taxon>
        <taxon>Coleoptera</taxon>
        <taxon>Polyphaga</taxon>
        <taxon>Cucujiformia</taxon>
        <taxon>Coccinelloidea</taxon>
        <taxon>Coccinellidae</taxon>
        <taxon>Scymninae</taxon>
        <taxon>Scymnini</taxon>
        <taxon>Cryptolaemus</taxon>
    </lineage>
</organism>
<evidence type="ECO:0000256" key="2">
    <source>
        <dbReference type="ARBA" id="ARBA00022695"/>
    </source>
</evidence>
<protein>
    <recommendedName>
        <fullName evidence="7">Reverse transcriptase RNase H-like domain-containing protein</fullName>
    </recommendedName>
</protein>
<dbReference type="InterPro" id="IPR041373">
    <property type="entry name" value="RT_RNaseH"/>
</dbReference>
<keyword evidence="4" id="KW-0255">Endonuclease</keyword>
<keyword evidence="2" id="KW-0548">Nucleotidyltransferase</keyword>
<evidence type="ECO:0000313" key="8">
    <source>
        <dbReference type="EMBL" id="KAL3273848.1"/>
    </source>
</evidence>
<evidence type="ECO:0000256" key="6">
    <source>
        <dbReference type="ARBA" id="ARBA00022918"/>
    </source>
</evidence>
<evidence type="ECO:0000313" key="9">
    <source>
        <dbReference type="Proteomes" id="UP001516400"/>
    </source>
</evidence>
<comment type="caution">
    <text evidence="8">The sequence shown here is derived from an EMBL/GenBank/DDBJ whole genome shotgun (WGS) entry which is preliminary data.</text>
</comment>